<dbReference type="Pfam" id="PF08718">
    <property type="entry name" value="GLTP"/>
    <property type="match status" value="1"/>
</dbReference>
<dbReference type="PANTHER" id="PTHR10219:SF43">
    <property type="entry name" value="GLYCOLIPID TRANSFER PROTEIN DOMAIN-CONTAINING PROTEIN"/>
    <property type="match status" value="1"/>
</dbReference>
<evidence type="ECO:0000256" key="1">
    <source>
        <dbReference type="SAM" id="MobiDB-lite"/>
    </source>
</evidence>
<dbReference type="AlphaFoldDB" id="A0AAD2CQ06"/>
<dbReference type="PANTHER" id="PTHR10219">
    <property type="entry name" value="GLYCOLIPID TRANSFER PROTEIN-RELATED"/>
    <property type="match status" value="1"/>
</dbReference>
<protein>
    <recommendedName>
        <fullName evidence="2">Glycolipid transfer protein domain-containing protein</fullName>
    </recommendedName>
</protein>
<dbReference type="InterPro" id="IPR036497">
    <property type="entry name" value="GLTP_sf"/>
</dbReference>
<dbReference type="GO" id="GO:1902387">
    <property type="term" value="F:ceramide 1-phosphate binding"/>
    <property type="evidence" value="ECO:0007669"/>
    <property type="project" value="TreeGrafter"/>
</dbReference>
<dbReference type="GO" id="GO:0005829">
    <property type="term" value="C:cytosol"/>
    <property type="evidence" value="ECO:0007669"/>
    <property type="project" value="TreeGrafter"/>
</dbReference>
<reference evidence="3" key="1">
    <citation type="submission" date="2023-08" db="EMBL/GenBank/DDBJ databases">
        <authorList>
            <person name="Audoor S."/>
            <person name="Bilcke G."/>
        </authorList>
    </citation>
    <scope>NUCLEOTIDE SEQUENCE</scope>
</reference>
<dbReference type="SUPFAM" id="SSF110004">
    <property type="entry name" value="Glycolipid transfer protein, GLTP"/>
    <property type="match status" value="1"/>
</dbReference>
<feature type="compositionally biased region" description="Basic and acidic residues" evidence="1">
    <location>
        <begin position="262"/>
        <end position="275"/>
    </location>
</feature>
<sequence>MDKLSITDIALLYRYASDMNQIDFKKKEFMSDQSQLIRSVITAIDLAVKISRGGISRGPLQVKERKVGDIDALCFVAVSRIFAEWRTIHLALEGKGYRSYTTSINFSSRDMIQNLSKIEDGVHLYLKKLGLERSAEDATIPTPTIRQLLQFEAESGIHKKMPQLEEKSAASGLLWTKRQISYQVAVLRNMLNVPSEFPRGEDAGRAAYNEVYAEYHNWALRQVFARTFGSAPPVEQLFLALKLPDDHELADDATTPTLMSHLSEEDSSRDGSKEGENDENELLIALDNFGKDVAEKWEDFLGLFNCIDDKKKKTHPDNILQLSESYVSIHDEYDYDALKPPSPKPLETAKQAVGDFVEDMAPLLSDFESLINKFNMNDPSRV</sequence>
<comment type="caution">
    <text evidence="3">The sequence shown here is derived from an EMBL/GenBank/DDBJ whole genome shotgun (WGS) entry which is preliminary data.</text>
</comment>
<accession>A0AAD2CQ06</accession>
<dbReference type="InterPro" id="IPR014830">
    <property type="entry name" value="Glycolipid_transfer_prot_dom"/>
</dbReference>
<feature type="domain" description="Glycolipid transfer protein" evidence="2">
    <location>
        <begin position="105"/>
        <end position="241"/>
    </location>
</feature>
<gene>
    <name evidence="3" type="ORF">CYCCA115_LOCUS8027</name>
</gene>
<dbReference type="EMBL" id="CAKOGP040001112">
    <property type="protein sequence ID" value="CAJ1942598.1"/>
    <property type="molecule type" value="Genomic_DNA"/>
</dbReference>
<dbReference type="GO" id="GO:0016020">
    <property type="term" value="C:membrane"/>
    <property type="evidence" value="ECO:0007669"/>
    <property type="project" value="TreeGrafter"/>
</dbReference>
<feature type="region of interest" description="Disordered" evidence="1">
    <location>
        <begin position="255"/>
        <end position="276"/>
    </location>
</feature>
<dbReference type="GO" id="GO:1902388">
    <property type="term" value="F:ceramide 1-phosphate transfer activity"/>
    <property type="evidence" value="ECO:0007669"/>
    <property type="project" value="TreeGrafter"/>
</dbReference>
<name>A0AAD2CQ06_9STRA</name>
<dbReference type="Proteomes" id="UP001295423">
    <property type="component" value="Unassembled WGS sequence"/>
</dbReference>
<proteinExistence type="predicted"/>
<keyword evidence="4" id="KW-1185">Reference proteome</keyword>
<evidence type="ECO:0000259" key="2">
    <source>
        <dbReference type="Pfam" id="PF08718"/>
    </source>
</evidence>
<evidence type="ECO:0000313" key="4">
    <source>
        <dbReference type="Proteomes" id="UP001295423"/>
    </source>
</evidence>
<evidence type="ECO:0000313" key="3">
    <source>
        <dbReference type="EMBL" id="CAJ1942598.1"/>
    </source>
</evidence>
<dbReference type="Gene3D" id="1.10.3520.10">
    <property type="entry name" value="Glycolipid transfer protein"/>
    <property type="match status" value="1"/>
</dbReference>
<organism evidence="3 4">
    <name type="scientific">Cylindrotheca closterium</name>
    <dbReference type="NCBI Taxonomy" id="2856"/>
    <lineage>
        <taxon>Eukaryota</taxon>
        <taxon>Sar</taxon>
        <taxon>Stramenopiles</taxon>
        <taxon>Ochrophyta</taxon>
        <taxon>Bacillariophyta</taxon>
        <taxon>Bacillariophyceae</taxon>
        <taxon>Bacillariophycidae</taxon>
        <taxon>Bacillariales</taxon>
        <taxon>Bacillariaceae</taxon>
        <taxon>Cylindrotheca</taxon>
    </lineage>
</organism>